<name>A0A396JDH5_MEDTR</name>
<dbReference type="GO" id="GO:0003723">
    <property type="term" value="F:RNA binding"/>
    <property type="evidence" value="ECO:0007669"/>
    <property type="project" value="InterPro"/>
</dbReference>
<dbReference type="PANTHER" id="PTHR47926">
    <property type="entry name" value="PENTATRICOPEPTIDE REPEAT-CONTAINING PROTEIN"/>
    <property type="match status" value="1"/>
</dbReference>
<gene>
    <name evidence="1" type="ORF">MtrunA17_Chr2g0310511</name>
</gene>
<organism evidence="1">
    <name type="scientific">Medicago truncatula</name>
    <name type="common">Barrel medic</name>
    <name type="synonym">Medicago tribuloides</name>
    <dbReference type="NCBI Taxonomy" id="3880"/>
    <lineage>
        <taxon>Eukaryota</taxon>
        <taxon>Viridiplantae</taxon>
        <taxon>Streptophyta</taxon>
        <taxon>Embryophyta</taxon>
        <taxon>Tracheophyta</taxon>
        <taxon>Spermatophyta</taxon>
        <taxon>Magnoliopsida</taxon>
        <taxon>eudicotyledons</taxon>
        <taxon>Gunneridae</taxon>
        <taxon>Pentapetalae</taxon>
        <taxon>rosids</taxon>
        <taxon>fabids</taxon>
        <taxon>Fabales</taxon>
        <taxon>Fabaceae</taxon>
        <taxon>Papilionoideae</taxon>
        <taxon>50 kb inversion clade</taxon>
        <taxon>NPAAA clade</taxon>
        <taxon>Hologalegina</taxon>
        <taxon>IRL clade</taxon>
        <taxon>Trifolieae</taxon>
        <taxon>Medicago</taxon>
    </lineage>
</organism>
<dbReference type="Proteomes" id="UP000265566">
    <property type="component" value="Chromosome 2"/>
</dbReference>
<evidence type="ECO:0000313" key="1">
    <source>
        <dbReference type="EMBL" id="RHN74448.1"/>
    </source>
</evidence>
<dbReference type="Gramene" id="rna10522">
    <property type="protein sequence ID" value="RHN74448.1"/>
    <property type="gene ID" value="gene10522"/>
</dbReference>
<reference evidence="1" key="1">
    <citation type="journal article" date="2018" name="Nat. Plants">
        <title>Whole-genome landscape of Medicago truncatula symbiotic genes.</title>
        <authorList>
            <person name="Pecrix Y."/>
            <person name="Gamas P."/>
            <person name="Carrere S."/>
        </authorList>
    </citation>
    <scope>NUCLEOTIDE SEQUENCE</scope>
    <source>
        <tissue evidence="1">Leaves</tissue>
    </source>
</reference>
<dbReference type="GO" id="GO:0009451">
    <property type="term" value="P:RNA modification"/>
    <property type="evidence" value="ECO:0007669"/>
    <property type="project" value="InterPro"/>
</dbReference>
<dbReference type="AlphaFoldDB" id="A0A396JDH5"/>
<dbReference type="EMBL" id="PSQE01000002">
    <property type="protein sequence ID" value="RHN74448.1"/>
    <property type="molecule type" value="Genomic_DNA"/>
</dbReference>
<comment type="caution">
    <text evidence="1">The sequence shown here is derived from an EMBL/GenBank/DDBJ whole genome shotgun (WGS) entry which is preliminary data.</text>
</comment>
<dbReference type="InterPro" id="IPR046960">
    <property type="entry name" value="PPR_At4g14850-like_plant"/>
</dbReference>
<accession>A0A396JDH5</accession>
<dbReference type="PANTHER" id="PTHR47926:SF388">
    <property type="entry name" value="DYW DOMAIN-CONTAINING PROTEIN"/>
    <property type="match status" value="1"/>
</dbReference>
<proteinExistence type="predicted"/>
<protein>
    <recommendedName>
        <fullName evidence="2">Pentatricopeptide repeat-containing protein</fullName>
    </recommendedName>
</protein>
<evidence type="ECO:0008006" key="2">
    <source>
        <dbReference type="Google" id="ProtNLM"/>
    </source>
</evidence>
<sequence>MLHFESMRKEHGFVPTMEHYSSVVYMVGIIVHPNEALKFIQKMSLESSAEVRESLMNSSRTQEITELEDRCAELVKKHGPSCLNEQPKANLLPAVSVLLLLHFEVLAQW</sequence>